<dbReference type="Pfam" id="PF00155">
    <property type="entry name" value="Aminotran_1_2"/>
    <property type="match status" value="1"/>
</dbReference>
<dbReference type="InterPro" id="IPR001917">
    <property type="entry name" value="Aminotrans_II_pyridoxalP_BS"/>
</dbReference>
<sequence length="448" mass="49491">MSDSRVIPAAHSASSSSHPPQSLVNALSRALSRREAKSARRRLTVLPQETVDFSSNDFLSLGTSPAYRNRFMTHLNNAPDSFPFASGGSRLLDGNSAYAEELERFVADFHQAPTALLFNSGFDANVGVLSSIPQPGDVILYDELIHASAHEGMRLSRAGKRVMFPHSSAAGLRDALEAQINEDPSVRNGTKNVFIVVESIYSMDGDVAPIKDFIQVVDDLLPHQNGYFMVDEAHSTGVFGPRGSGVVQELGVQDRMFIRVHTFGKALASHGAMVLCGQETKDYLINYARSLIYTTALGFPFLASIRTAYELLANGETESVGTIQFMQSGHNFAFTNQEKQLQLRVQELIRHLHTRLHSLRTDQSVLFEVDHFPTSPIFSLRTSKPRQLAAFCQQNGFIVRAIMPPTIPEGKERVRVCLHSGNTEAEIEGLVQTIQSWLDQCEMRSANL</sequence>
<name>A0A9W9W776_9EURO</name>
<evidence type="ECO:0000256" key="1">
    <source>
        <dbReference type="ARBA" id="ARBA00001933"/>
    </source>
</evidence>
<gene>
    <name evidence="8" type="ORF">N7509_001497</name>
</gene>
<dbReference type="InterPro" id="IPR015421">
    <property type="entry name" value="PyrdxlP-dep_Trfase_major"/>
</dbReference>
<keyword evidence="3" id="KW-0808">Transferase</keyword>
<dbReference type="GeneID" id="81365114"/>
<reference evidence="8" key="1">
    <citation type="submission" date="2022-12" db="EMBL/GenBank/DDBJ databases">
        <authorList>
            <person name="Petersen C."/>
        </authorList>
    </citation>
    <scope>NUCLEOTIDE SEQUENCE</scope>
    <source>
        <strain evidence="8">IBT 29677</strain>
    </source>
</reference>
<protein>
    <submittedName>
        <fullName evidence="8">8-amino-7-oxononanoate synthase</fullName>
    </submittedName>
</protein>
<dbReference type="InterPro" id="IPR015422">
    <property type="entry name" value="PyrdxlP-dep_Trfase_small"/>
</dbReference>
<evidence type="ECO:0000313" key="8">
    <source>
        <dbReference type="EMBL" id="KAJ5407614.1"/>
    </source>
</evidence>
<dbReference type="Gene3D" id="3.40.640.10">
    <property type="entry name" value="Type I PLP-dependent aspartate aminotransferase-like (Major domain)"/>
    <property type="match status" value="1"/>
</dbReference>
<evidence type="ECO:0000256" key="3">
    <source>
        <dbReference type="ARBA" id="ARBA00022679"/>
    </source>
</evidence>
<keyword evidence="4 5" id="KW-0663">Pyridoxal phosphate</keyword>
<dbReference type="InterPro" id="IPR015424">
    <property type="entry name" value="PyrdxlP-dep_Trfase"/>
</dbReference>
<dbReference type="EMBL" id="JAPZBU010000004">
    <property type="protein sequence ID" value="KAJ5407614.1"/>
    <property type="molecule type" value="Genomic_DNA"/>
</dbReference>
<feature type="region of interest" description="Disordered" evidence="6">
    <location>
        <begin position="1"/>
        <end position="22"/>
    </location>
</feature>
<dbReference type="SUPFAM" id="SSF53383">
    <property type="entry name" value="PLP-dependent transferases"/>
    <property type="match status" value="1"/>
</dbReference>
<comment type="similarity">
    <text evidence="2">Belongs to the class-II pyridoxal-phosphate-dependent aminotransferase family. BioF subfamily.</text>
</comment>
<keyword evidence="9" id="KW-1185">Reference proteome</keyword>
<evidence type="ECO:0000259" key="7">
    <source>
        <dbReference type="Pfam" id="PF00155"/>
    </source>
</evidence>
<feature type="domain" description="Aminotransferase class I/classII large" evidence="7">
    <location>
        <begin position="51"/>
        <end position="434"/>
    </location>
</feature>
<accession>A0A9W9W776</accession>
<reference evidence="8" key="2">
    <citation type="journal article" date="2023" name="IMA Fungus">
        <title>Comparative genomic study of the Penicillium genus elucidates a diverse pangenome and 15 lateral gene transfer events.</title>
        <authorList>
            <person name="Petersen C."/>
            <person name="Sorensen T."/>
            <person name="Nielsen M.R."/>
            <person name="Sondergaard T.E."/>
            <person name="Sorensen J.L."/>
            <person name="Fitzpatrick D.A."/>
            <person name="Frisvad J.C."/>
            <person name="Nielsen K.L."/>
        </authorList>
    </citation>
    <scope>NUCLEOTIDE SEQUENCE</scope>
    <source>
        <strain evidence="8">IBT 29677</strain>
    </source>
</reference>
<evidence type="ECO:0000313" key="9">
    <source>
        <dbReference type="Proteomes" id="UP001147747"/>
    </source>
</evidence>
<dbReference type="PROSITE" id="PS00599">
    <property type="entry name" value="AA_TRANSFER_CLASS_2"/>
    <property type="match status" value="1"/>
</dbReference>
<dbReference type="PANTHER" id="PTHR13693">
    <property type="entry name" value="CLASS II AMINOTRANSFERASE/8-AMINO-7-OXONONANOATE SYNTHASE"/>
    <property type="match status" value="1"/>
</dbReference>
<comment type="caution">
    <text evidence="8">The sequence shown here is derived from an EMBL/GenBank/DDBJ whole genome shotgun (WGS) entry which is preliminary data.</text>
</comment>
<dbReference type="InterPro" id="IPR050087">
    <property type="entry name" value="AON_synthase_class-II"/>
</dbReference>
<dbReference type="InterPro" id="IPR004839">
    <property type="entry name" value="Aminotransferase_I/II_large"/>
</dbReference>
<proteinExistence type="inferred from homology"/>
<dbReference type="PANTHER" id="PTHR13693:SF77">
    <property type="entry name" value="8-AMINO-7-OXONONANOATE SYNTHASE"/>
    <property type="match status" value="1"/>
</dbReference>
<evidence type="ECO:0000256" key="5">
    <source>
        <dbReference type="RuleBase" id="RU003693"/>
    </source>
</evidence>
<comment type="cofactor">
    <cofactor evidence="1 5">
        <name>pyridoxal 5'-phosphate</name>
        <dbReference type="ChEBI" id="CHEBI:597326"/>
    </cofactor>
</comment>
<dbReference type="GO" id="GO:0030170">
    <property type="term" value="F:pyridoxal phosphate binding"/>
    <property type="evidence" value="ECO:0007669"/>
    <property type="project" value="InterPro"/>
</dbReference>
<evidence type="ECO:0000256" key="6">
    <source>
        <dbReference type="SAM" id="MobiDB-lite"/>
    </source>
</evidence>
<evidence type="ECO:0000256" key="2">
    <source>
        <dbReference type="ARBA" id="ARBA00010008"/>
    </source>
</evidence>
<feature type="compositionally biased region" description="Low complexity" evidence="6">
    <location>
        <begin position="8"/>
        <end position="20"/>
    </location>
</feature>
<dbReference type="GO" id="GO:0009102">
    <property type="term" value="P:biotin biosynthetic process"/>
    <property type="evidence" value="ECO:0007669"/>
    <property type="project" value="TreeGrafter"/>
</dbReference>
<dbReference type="AlphaFoldDB" id="A0A9W9W776"/>
<organism evidence="8 9">
    <name type="scientific">Penicillium cosmopolitanum</name>
    <dbReference type="NCBI Taxonomy" id="1131564"/>
    <lineage>
        <taxon>Eukaryota</taxon>
        <taxon>Fungi</taxon>
        <taxon>Dikarya</taxon>
        <taxon>Ascomycota</taxon>
        <taxon>Pezizomycotina</taxon>
        <taxon>Eurotiomycetes</taxon>
        <taxon>Eurotiomycetidae</taxon>
        <taxon>Eurotiales</taxon>
        <taxon>Aspergillaceae</taxon>
        <taxon>Penicillium</taxon>
    </lineage>
</organism>
<dbReference type="OrthoDB" id="2382073at2759"/>
<dbReference type="GO" id="GO:0016740">
    <property type="term" value="F:transferase activity"/>
    <property type="evidence" value="ECO:0007669"/>
    <property type="project" value="UniProtKB-KW"/>
</dbReference>
<evidence type="ECO:0000256" key="4">
    <source>
        <dbReference type="ARBA" id="ARBA00022898"/>
    </source>
</evidence>
<dbReference type="Proteomes" id="UP001147747">
    <property type="component" value="Unassembled WGS sequence"/>
</dbReference>
<dbReference type="Gene3D" id="3.90.1150.10">
    <property type="entry name" value="Aspartate Aminotransferase, domain 1"/>
    <property type="match status" value="1"/>
</dbReference>
<dbReference type="RefSeq" id="XP_056491929.1">
    <property type="nucleotide sequence ID" value="XM_056626134.1"/>
</dbReference>